<proteinExistence type="predicted"/>
<dbReference type="AlphaFoldDB" id="A0A285V3F7"/>
<keyword evidence="5" id="KW-1185">Reference proteome</keyword>
<name>A0A285V3F7_9ACTN</name>
<dbReference type="SUPFAM" id="SSF51261">
    <property type="entry name" value="Duplicated hybrid motif"/>
    <property type="match status" value="1"/>
</dbReference>
<keyword evidence="1" id="KW-0732">Signal</keyword>
<dbReference type="EMBL" id="OBQI01000002">
    <property type="protein sequence ID" value="SOC48589.1"/>
    <property type="molecule type" value="Genomic_DNA"/>
</dbReference>
<dbReference type="InterPro" id="IPR016047">
    <property type="entry name" value="M23ase_b-sheet_dom"/>
</dbReference>
<reference evidence="5" key="1">
    <citation type="submission" date="2017-08" db="EMBL/GenBank/DDBJ databases">
        <authorList>
            <person name="Varghese N."/>
            <person name="Submissions S."/>
        </authorList>
    </citation>
    <scope>NUCLEOTIDE SEQUENCE [LARGE SCALE GENOMIC DNA]</scope>
    <source>
        <strain evidence="5">DSM 4725</strain>
    </source>
</reference>
<keyword evidence="4" id="KW-0378">Hydrolase</keyword>
<dbReference type="RefSeq" id="WP_097194235.1">
    <property type="nucleotide sequence ID" value="NZ_OBQI01000002.1"/>
</dbReference>
<evidence type="ECO:0000313" key="5">
    <source>
        <dbReference type="Proteomes" id="UP000219435"/>
    </source>
</evidence>
<evidence type="ECO:0000256" key="2">
    <source>
        <dbReference type="SAM" id="Phobius"/>
    </source>
</evidence>
<dbReference type="PANTHER" id="PTHR21666">
    <property type="entry name" value="PEPTIDASE-RELATED"/>
    <property type="match status" value="1"/>
</dbReference>
<feature type="transmembrane region" description="Helical" evidence="2">
    <location>
        <begin position="20"/>
        <end position="44"/>
    </location>
</feature>
<organism evidence="4 5">
    <name type="scientific">Blastococcus aggregatus</name>
    <dbReference type="NCBI Taxonomy" id="38502"/>
    <lineage>
        <taxon>Bacteria</taxon>
        <taxon>Bacillati</taxon>
        <taxon>Actinomycetota</taxon>
        <taxon>Actinomycetes</taxon>
        <taxon>Geodermatophilales</taxon>
        <taxon>Geodermatophilaceae</taxon>
        <taxon>Blastococcus</taxon>
    </lineage>
</organism>
<dbReference type="OrthoDB" id="5496837at2"/>
<feature type="domain" description="M23ase beta-sheet core" evidence="3">
    <location>
        <begin position="267"/>
        <end position="372"/>
    </location>
</feature>
<dbReference type="Gene3D" id="2.70.70.10">
    <property type="entry name" value="Glucose Permease (Domain IIA)"/>
    <property type="match status" value="1"/>
</dbReference>
<protein>
    <submittedName>
        <fullName evidence="4">Murein DD-endopeptidase MepM and murein hydrolase activator NlpD, contain LysM domain</fullName>
    </submittedName>
</protein>
<sequence length="389" mass="39545">MTGTAEGVARAYAARWLWKAAVPAALPVFGALTLLLIPLAVLAAPQASTQPASSACSTAGTAATVAGIALEAVQMGQAQTIVRVAAARGLGPHAATVALATAYQESRIRMLANDGSSPHLTAQQAAVTATSLTYAHDGLGADHDSVNTFQQRWTAGWGTVAQLMDPVHAADAFYARLVQVPDWQTVPLTRAAQAVQNSAAGGAYAGWEPLARELTAMLWPAAQDSAATPGGAVAAVCPGLPVPAGSWVRPSPGAVTSGYGPRQGVLHAGVDLAGPRNTPVYAATGGSVTTAACTSAFCDRDGNLNVAGYGNLVELDHGNGVTTRYAHLTGFTVTPGQQVPAGALLGFQGSTGNSTGVHLHFEVRQNGAPVDPLPWLADRGVDLHAPHPT</sequence>
<accession>A0A285V3F7</accession>
<dbReference type="InterPro" id="IPR050570">
    <property type="entry name" value="Cell_wall_metabolism_enzyme"/>
</dbReference>
<evidence type="ECO:0000259" key="3">
    <source>
        <dbReference type="Pfam" id="PF01551"/>
    </source>
</evidence>
<dbReference type="InterPro" id="IPR011055">
    <property type="entry name" value="Dup_hybrid_motif"/>
</dbReference>
<dbReference type="Proteomes" id="UP000219435">
    <property type="component" value="Unassembled WGS sequence"/>
</dbReference>
<gene>
    <name evidence="4" type="ORF">SAMN05660748_1291</name>
</gene>
<keyword evidence="2" id="KW-1133">Transmembrane helix</keyword>
<dbReference type="GO" id="GO:0004222">
    <property type="term" value="F:metalloendopeptidase activity"/>
    <property type="evidence" value="ECO:0007669"/>
    <property type="project" value="TreeGrafter"/>
</dbReference>
<evidence type="ECO:0000256" key="1">
    <source>
        <dbReference type="ARBA" id="ARBA00022729"/>
    </source>
</evidence>
<evidence type="ECO:0000313" key="4">
    <source>
        <dbReference type="EMBL" id="SOC48589.1"/>
    </source>
</evidence>
<dbReference type="CDD" id="cd12797">
    <property type="entry name" value="M23_peptidase"/>
    <property type="match status" value="1"/>
</dbReference>
<keyword evidence="2" id="KW-0812">Transmembrane</keyword>
<keyword evidence="2" id="KW-0472">Membrane</keyword>
<dbReference type="PANTHER" id="PTHR21666:SF289">
    <property type="entry name" value="L-ALA--D-GLU ENDOPEPTIDASE"/>
    <property type="match status" value="1"/>
</dbReference>
<dbReference type="Pfam" id="PF01551">
    <property type="entry name" value="Peptidase_M23"/>
    <property type="match status" value="1"/>
</dbReference>